<evidence type="ECO:0000313" key="2">
    <source>
        <dbReference type="EMBL" id="MDY5133567.1"/>
    </source>
</evidence>
<proteinExistence type="predicted"/>
<organism evidence="2 3">
    <name type="scientific">Actinotignum urinale</name>
    <dbReference type="NCBI Taxonomy" id="190146"/>
    <lineage>
        <taxon>Bacteria</taxon>
        <taxon>Bacillati</taxon>
        <taxon>Actinomycetota</taxon>
        <taxon>Actinomycetes</taxon>
        <taxon>Actinomycetales</taxon>
        <taxon>Actinomycetaceae</taxon>
        <taxon>Actinotignum</taxon>
    </lineage>
</organism>
<gene>
    <name evidence="2" type="ORF">R6G86_07425</name>
</gene>
<dbReference type="RefSeq" id="WP_320755464.1">
    <property type="nucleotide sequence ID" value="NZ_JAWNGA010000013.1"/>
</dbReference>
<name>A0ABU5G8D3_9ACTO</name>
<evidence type="ECO:0000256" key="1">
    <source>
        <dbReference type="SAM" id="Phobius"/>
    </source>
</evidence>
<feature type="transmembrane region" description="Helical" evidence="1">
    <location>
        <begin position="12"/>
        <end position="31"/>
    </location>
</feature>
<sequence>MSEVGERKNLSLAALGALVTLLSGGVITPGYRSFKGRGMRERDIRGVLKELEQADLRFRFTLGDHDHSVGAVVVSDTPLTVDEASDLALEQLTPIFSTPTTAVLECNSHVRQIAAPS</sequence>
<keyword evidence="1" id="KW-1133">Transmembrane helix</keyword>
<keyword evidence="1" id="KW-0472">Membrane</keyword>
<dbReference type="Proteomes" id="UP001275049">
    <property type="component" value="Unassembled WGS sequence"/>
</dbReference>
<dbReference type="EMBL" id="JAWNGA010000013">
    <property type="protein sequence ID" value="MDY5133567.1"/>
    <property type="molecule type" value="Genomic_DNA"/>
</dbReference>
<evidence type="ECO:0000313" key="3">
    <source>
        <dbReference type="Proteomes" id="UP001275049"/>
    </source>
</evidence>
<keyword evidence="1" id="KW-0812">Transmembrane</keyword>
<comment type="caution">
    <text evidence="2">The sequence shown here is derived from an EMBL/GenBank/DDBJ whole genome shotgun (WGS) entry which is preliminary data.</text>
</comment>
<keyword evidence="3" id="KW-1185">Reference proteome</keyword>
<reference evidence="2 3" key="1">
    <citation type="submission" date="2023-10" db="EMBL/GenBank/DDBJ databases">
        <title>Whole Genome based description of the genera Actinobaculum and Actinotignum reveals a complex phylogenetic relationship within the species included in the genus Actinotignum.</title>
        <authorList>
            <person name="Jensen C.S."/>
            <person name="Dargis R."/>
            <person name="Kemp M."/>
            <person name="Christensen J.J."/>
        </authorList>
    </citation>
    <scope>NUCLEOTIDE SEQUENCE [LARGE SCALE GENOMIC DNA]</scope>
    <source>
        <strain evidence="2 3">SLA_B974</strain>
    </source>
</reference>
<accession>A0ABU5G8D3</accession>
<protein>
    <submittedName>
        <fullName evidence="2">Uncharacterized protein</fullName>
    </submittedName>
</protein>